<feature type="non-terminal residue" evidence="13">
    <location>
        <position position="305"/>
    </location>
</feature>
<evidence type="ECO:0000256" key="6">
    <source>
        <dbReference type="ARBA" id="ARBA00023002"/>
    </source>
</evidence>
<gene>
    <name evidence="13" type="ORF">BDP27DRAFT_1454267</name>
</gene>
<dbReference type="Pfam" id="PF22810">
    <property type="entry name" value="LPMO_AA14"/>
    <property type="match status" value="1"/>
</dbReference>
<name>A0A9P5TYC0_9AGAR</name>
<feature type="signal peptide" evidence="12">
    <location>
        <begin position="1"/>
        <end position="24"/>
    </location>
</feature>
<dbReference type="GO" id="GO:0005576">
    <property type="term" value="C:extracellular region"/>
    <property type="evidence" value="ECO:0007669"/>
    <property type="project" value="UniProtKB-SubCell"/>
</dbReference>
<comment type="cofactor">
    <cofactor evidence="1">
        <name>Cu(2+)</name>
        <dbReference type="ChEBI" id="CHEBI:29036"/>
    </cofactor>
</comment>
<dbReference type="InterPro" id="IPR054497">
    <property type="entry name" value="LPMO_AA14"/>
</dbReference>
<evidence type="ECO:0000256" key="8">
    <source>
        <dbReference type="ARBA" id="ARBA00023033"/>
    </source>
</evidence>
<evidence type="ECO:0000256" key="1">
    <source>
        <dbReference type="ARBA" id="ARBA00001973"/>
    </source>
</evidence>
<evidence type="ECO:0000256" key="5">
    <source>
        <dbReference type="ARBA" id="ARBA00022729"/>
    </source>
</evidence>
<feature type="chain" id="PRO_5040452950" evidence="12">
    <location>
        <begin position="25"/>
        <end position="305"/>
    </location>
</feature>
<dbReference type="OrthoDB" id="2019572at2759"/>
<keyword evidence="5 12" id="KW-0732">Signal</keyword>
<comment type="similarity">
    <text evidence="11">Belongs to the polysaccharide monooxygenase AA14 family.</text>
</comment>
<evidence type="ECO:0000256" key="7">
    <source>
        <dbReference type="ARBA" id="ARBA00023008"/>
    </source>
</evidence>
<proteinExistence type="inferred from homology"/>
<keyword evidence="8" id="KW-0503">Monooxygenase</keyword>
<protein>
    <submittedName>
        <fullName evidence="13">Uncharacterized protein</fullName>
    </submittedName>
</protein>
<evidence type="ECO:0000256" key="10">
    <source>
        <dbReference type="ARBA" id="ARBA00023180"/>
    </source>
</evidence>
<accession>A0A9P5TYC0</accession>
<evidence type="ECO:0000256" key="3">
    <source>
        <dbReference type="ARBA" id="ARBA00022525"/>
    </source>
</evidence>
<evidence type="ECO:0000256" key="4">
    <source>
        <dbReference type="ARBA" id="ARBA00022723"/>
    </source>
</evidence>
<keyword evidence="4" id="KW-0479">Metal-binding</keyword>
<dbReference type="EMBL" id="JADNRY010000411">
    <property type="protein sequence ID" value="KAF9056912.1"/>
    <property type="molecule type" value="Genomic_DNA"/>
</dbReference>
<keyword evidence="14" id="KW-1185">Reference proteome</keyword>
<dbReference type="AlphaFoldDB" id="A0A9P5TYC0"/>
<keyword evidence="7" id="KW-0186">Copper</keyword>
<evidence type="ECO:0000256" key="2">
    <source>
        <dbReference type="ARBA" id="ARBA00004613"/>
    </source>
</evidence>
<keyword evidence="6" id="KW-0560">Oxidoreductase</keyword>
<keyword evidence="9" id="KW-1015">Disulfide bond</keyword>
<dbReference type="GO" id="GO:0004497">
    <property type="term" value="F:monooxygenase activity"/>
    <property type="evidence" value="ECO:0007669"/>
    <property type="project" value="UniProtKB-KW"/>
</dbReference>
<comment type="caution">
    <text evidence="13">The sequence shown here is derived from an EMBL/GenBank/DDBJ whole genome shotgun (WGS) entry which is preliminary data.</text>
</comment>
<evidence type="ECO:0000256" key="12">
    <source>
        <dbReference type="SAM" id="SignalP"/>
    </source>
</evidence>
<evidence type="ECO:0000256" key="9">
    <source>
        <dbReference type="ARBA" id="ARBA00023157"/>
    </source>
</evidence>
<organism evidence="13 14">
    <name type="scientific">Rhodocollybia butyracea</name>
    <dbReference type="NCBI Taxonomy" id="206335"/>
    <lineage>
        <taxon>Eukaryota</taxon>
        <taxon>Fungi</taxon>
        <taxon>Dikarya</taxon>
        <taxon>Basidiomycota</taxon>
        <taxon>Agaricomycotina</taxon>
        <taxon>Agaricomycetes</taxon>
        <taxon>Agaricomycetidae</taxon>
        <taxon>Agaricales</taxon>
        <taxon>Marasmiineae</taxon>
        <taxon>Omphalotaceae</taxon>
        <taxon>Rhodocollybia</taxon>
    </lineage>
</organism>
<keyword evidence="3" id="KW-0964">Secreted</keyword>
<evidence type="ECO:0000256" key="11">
    <source>
        <dbReference type="ARBA" id="ARBA00046340"/>
    </source>
</evidence>
<reference evidence="13" key="1">
    <citation type="submission" date="2020-11" db="EMBL/GenBank/DDBJ databases">
        <authorList>
            <consortium name="DOE Joint Genome Institute"/>
            <person name="Ahrendt S."/>
            <person name="Riley R."/>
            <person name="Andreopoulos W."/>
            <person name="Labutti K."/>
            <person name="Pangilinan J."/>
            <person name="Ruiz-Duenas F.J."/>
            <person name="Barrasa J.M."/>
            <person name="Sanchez-Garcia M."/>
            <person name="Camarero S."/>
            <person name="Miyauchi S."/>
            <person name="Serrano A."/>
            <person name="Linde D."/>
            <person name="Babiker R."/>
            <person name="Drula E."/>
            <person name="Ayuso-Fernandez I."/>
            <person name="Pacheco R."/>
            <person name="Padilla G."/>
            <person name="Ferreira P."/>
            <person name="Barriuso J."/>
            <person name="Kellner H."/>
            <person name="Castanera R."/>
            <person name="Alfaro M."/>
            <person name="Ramirez L."/>
            <person name="Pisabarro A.G."/>
            <person name="Kuo A."/>
            <person name="Tritt A."/>
            <person name="Lipzen A."/>
            <person name="He G."/>
            <person name="Yan M."/>
            <person name="Ng V."/>
            <person name="Cullen D."/>
            <person name="Martin F."/>
            <person name="Rosso M.-N."/>
            <person name="Henrissat B."/>
            <person name="Hibbett D."/>
            <person name="Martinez A.T."/>
            <person name="Grigoriev I.V."/>
        </authorList>
    </citation>
    <scope>NUCLEOTIDE SEQUENCE</scope>
    <source>
        <strain evidence="13">AH 40177</strain>
    </source>
</reference>
<dbReference type="Proteomes" id="UP000772434">
    <property type="component" value="Unassembled WGS sequence"/>
</dbReference>
<evidence type="ECO:0000313" key="14">
    <source>
        <dbReference type="Proteomes" id="UP000772434"/>
    </source>
</evidence>
<sequence>MRSFNIAVLTVLAYLCGRATVVCAHIAAFTRGMYCLNGTTGNNFNSEDPVLPLYQLEFDQWWFHAVNGCNERPPDPGDVLTLPSGDSVVLELAGNQGFTSFSYNGKFATDWPNGQTYPDDLADPSCIISPNLHAQNESMAAGTALSISYQSDITEVTPENLVVISVAYGTPFKRFATYDIPAGLPACPEGGCICGWGWIPNGCGERNMYHEAIRCNVTGNIGTKPLATPRAPVWCEEDQSACIKGPKQMIYWNQASGNNIVVPAEYDASGVELKSPRYSAVCGFEDGAQSDIFDDYSSSAATLVE</sequence>
<keyword evidence="10" id="KW-0325">Glycoprotein</keyword>
<comment type="subcellular location">
    <subcellularLocation>
        <location evidence="2">Secreted</location>
    </subcellularLocation>
</comment>
<dbReference type="GO" id="GO:0046872">
    <property type="term" value="F:metal ion binding"/>
    <property type="evidence" value="ECO:0007669"/>
    <property type="project" value="UniProtKB-KW"/>
</dbReference>
<evidence type="ECO:0000313" key="13">
    <source>
        <dbReference type="EMBL" id="KAF9056912.1"/>
    </source>
</evidence>